<gene>
    <name evidence="1" type="ORF">HPB47_018710</name>
</gene>
<protein>
    <submittedName>
        <fullName evidence="1">Uncharacterized protein</fullName>
    </submittedName>
</protein>
<dbReference type="Proteomes" id="UP000805193">
    <property type="component" value="Unassembled WGS sequence"/>
</dbReference>
<name>A0AC60R2I4_IXOPE</name>
<comment type="caution">
    <text evidence="1">The sequence shown here is derived from an EMBL/GenBank/DDBJ whole genome shotgun (WGS) entry which is preliminary data.</text>
</comment>
<proteinExistence type="predicted"/>
<keyword evidence="2" id="KW-1185">Reference proteome</keyword>
<organism evidence="1 2">
    <name type="scientific">Ixodes persulcatus</name>
    <name type="common">Taiga tick</name>
    <dbReference type="NCBI Taxonomy" id="34615"/>
    <lineage>
        <taxon>Eukaryota</taxon>
        <taxon>Metazoa</taxon>
        <taxon>Ecdysozoa</taxon>
        <taxon>Arthropoda</taxon>
        <taxon>Chelicerata</taxon>
        <taxon>Arachnida</taxon>
        <taxon>Acari</taxon>
        <taxon>Parasitiformes</taxon>
        <taxon>Ixodida</taxon>
        <taxon>Ixodoidea</taxon>
        <taxon>Ixodidae</taxon>
        <taxon>Ixodinae</taxon>
        <taxon>Ixodes</taxon>
    </lineage>
</organism>
<reference evidence="1 2" key="1">
    <citation type="journal article" date="2020" name="Cell">
        <title>Large-Scale Comparative Analyses of Tick Genomes Elucidate Their Genetic Diversity and Vector Capacities.</title>
        <authorList>
            <consortium name="Tick Genome and Microbiome Consortium (TIGMIC)"/>
            <person name="Jia N."/>
            <person name="Wang J."/>
            <person name="Shi W."/>
            <person name="Du L."/>
            <person name="Sun Y."/>
            <person name="Zhan W."/>
            <person name="Jiang J.F."/>
            <person name="Wang Q."/>
            <person name="Zhang B."/>
            <person name="Ji P."/>
            <person name="Bell-Sakyi L."/>
            <person name="Cui X.M."/>
            <person name="Yuan T.T."/>
            <person name="Jiang B.G."/>
            <person name="Yang W.F."/>
            <person name="Lam T.T."/>
            <person name="Chang Q.C."/>
            <person name="Ding S.J."/>
            <person name="Wang X.J."/>
            <person name="Zhu J.G."/>
            <person name="Ruan X.D."/>
            <person name="Zhao L."/>
            <person name="Wei J.T."/>
            <person name="Ye R.Z."/>
            <person name="Que T.C."/>
            <person name="Du C.H."/>
            <person name="Zhou Y.H."/>
            <person name="Cheng J.X."/>
            <person name="Dai P.F."/>
            <person name="Guo W.B."/>
            <person name="Han X.H."/>
            <person name="Huang E.J."/>
            <person name="Li L.F."/>
            <person name="Wei W."/>
            <person name="Gao Y.C."/>
            <person name="Liu J.Z."/>
            <person name="Shao H.Z."/>
            <person name="Wang X."/>
            <person name="Wang C.C."/>
            <person name="Yang T.C."/>
            <person name="Huo Q.B."/>
            <person name="Li W."/>
            <person name="Chen H.Y."/>
            <person name="Chen S.E."/>
            <person name="Zhou L.G."/>
            <person name="Ni X.B."/>
            <person name="Tian J.H."/>
            <person name="Sheng Y."/>
            <person name="Liu T."/>
            <person name="Pan Y.S."/>
            <person name="Xia L.Y."/>
            <person name="Li J."/>
            <person name="Zhao F."/>
            <person name="Cao W.C."/>
        </authorList>
    </citation>
    <scope>NUCLEOTIDE SEQUENCE [LARGE SCALE GENOMIC DNA]</scope>
    <source>
        <strain evidence="1">Iper-2018</strain>
    </source>
</reference>
<accession>A0AC60R2I4</accession>
<sequence>MNSTGEPLVCGWCVSKCAYFDECPPIQNFIVQGCPIILKKASGTLQCCQSDPACVNYVSPTKGPSSGGTLLTLEGDNFGSPAHKPDSSIQITVGNKPCALVHWNYTFVQCKTPAGKSDTLVDIVVNVNDTYWDTEKSFDILDKKVAATGFQYQISTFSGITPSYGPRAGGTSIALHGANLDSGASQTVSVGSHPCHIHSVTNVTILCSTSRLEGSHPGGDETHRVTLMIDGQEVPYLPTKGLTATFSYKPNPVVNKILPASATFKGRSKVLVLGENLDSVVKPVMVTRVTSLNNRHHENISKVCVPADDGHSLGCPVASLFDSSVIPRDVLQNHKDPIWVQVHFQMDGLRLPERAPGMEFVYKPPPKFYLFPPGGLDVRADDPTVLIRHRDAFELPEETFRRQYRLAKNVVRWLCDELREEPELRRLRGSWTVMTVEQQVLCALRFYATGSFQGMVASDEHIARDQATVSIVVRAVSLAIVQIPGVIGCVDGTMIAIVGPSQNDPTVTKAAYWCRKQYYALDVVVVCDADCQVMSIDPRYPGSVHDSFAWRYSWLRSNFEQGRLIDDGRFLLGDSGYALEPWLITPVPGFHATSTASGRFNKAHSSMRSVVERCIGLLKSRFRCLQRHRTLYYHPTTATVIISACAVLPNICLSWREPEPEPDSDPDEPGLESGLSSDGSESSSEGSVADDERLAPAHPRISLSGRGRALRQRLVAHPTQATVAVSATRDTTSAKESVATTEVPLIRDTVGDREPLIVLATVALPHTRDATGDSKPSLSSPRLTLSPPEKPSPWQH</sequence>
<dbReference type="EMBL" id="JABSTQ010000079">
    <property type="protein sequence ID" value="KAG0445701.1"/>
    <property type="molecule type" value="Genomic_DNA"/>
</dbReference>
<evidence type="ECO:0000313" key="1">
    <source>
        <dbReference type="EMBL" id="KAG0445701.1"/>
    </source>
</evidence>
<feature type="non-terminal residue" evidence="1">
    <location>
        <position position="796"/>
    </location>
</feature>
<evidence type="ECO:0000313" key="2">
    <source>
        <dbReference type="Proteomes" id="UP000805193"/>
    </source>
</evidence>